<evidence type="ECO:0000259" key="2">
    <source>
        <dbReference type="Pfam" id="PF14111"/>
    </source>
</evidence>
<dbReference type="Pfam" id="PF14111">
    <property type="entry name" value="DUF4283"/>
    <property type="match status" value="1"/>
</dbReference>
<dbReference type="PANTHER" id="PTHR34427:SF5">
    <property type="entry name" value="DUF4283 DOMAIN-CONTAINING PROTEIN"/>
    <property type="match status" value="1"/>
</dbReference>
<evidence type="ECO:0000313" key="3">
    <source>
        <dbReference type="EMBL" id="CAN81595.1"/>
    </source>
</evidence>
<organism evidence="3">
    <name type="scientific">Vitis vinifera</name>
    <name type="common">Grape</name>
    <dbReference type="NCBI Taxonomy" id="29760"/>
    <lineage>
        <taxon>Eukaryota</taxon>
        <taxon>Viridiplantae</taxon>
        <taxon>Streptophyta</taxon>
        <taxon>Embryophyta</taxon>
        <taxon>Tracheophyta</taxon>
        <taxon>Spermatophyta</taxon>
        <taxon>Magnoliopsida</taxon>
        <taxon>eudicotyledons</taxon>
        <taxon>Gunneridae</taxon>
        <taxon>Pentapetalae</taxon>
        <taxon>rosids</taxon>
        <taxon>Vitales</taxon>
        <taxon>Vitaceae</taxon>
        <taxon>Viteae</taxon>
        <taxon>Vitis</taxon>
    </lineage>
</organism>
<feature type="region of interest" description="Disordered" evidence="1">
    <location>
        <begin position="437"/>
        <end position="471"/>
    </location>
</feature>
<proteinExistence type="predicted"/>
<gene>
    <name evidence="3" type="ORF">VITISV_042176</name>
</gene>
<dbReference type="ExpressionAtlas" id="A5BY97">
    <property type="expression patterns" value="baseline"/>
</dbReference>
<dbReference type="AlphaFoldDB" id="A5BY97"/>
<feature type="region of interest" description="Disordered" evidence="1">
    <location>
        <begin position="1"/>
        <end position="29"/>
    </location>
</feature>
<evidence type="ECO:0000256" key="1">
    <source>
        <dbReference type="SAM" id="MobiDB-lite"/>
    </source>
</evidence>
<name>A5BY97_VITVI</name>
<feature type="domain" description="DUF4283" evidence="2">
    <location>
        <begin position="198"/>
        <end position="283"/>
    </location>
</feature>
<feature type="region of interest" description="Disordered" evidence="1">
    <location>
        <begin position="374"/>
        <end position="394"/>
    </location>
</feature>
<feature type="compositionally biased region" description="Basic and acidic residues" evidence="1">
    <location>
        <begin position="1"/>
        <end position="22"/>
    </location>
</feature>
<dbReference type="PANTHER" id="PTHR34427">
    <property type="entry name" value="DUF4283 DOMAIN PROTEIN"/>
    <property type="match status" value="1"/>
</dbReference>
<sequence>MRESESEHTSDGDEGESRVENHGKRKGSSFVAESKVFEVEAEERKGKIQVAIAESKGGVSSWVRLGPTSVGFFTEGLVQCIRDGKEGRWERGWKEKRRSYSLVREANRAGCFLRLGVTDMEKRRFSICIPKGRGEKGGWASMVESLRNVGFWFDKKENNQEVRVMGRSYVKVAKGPRCMDATRVRVELKGEEIRSNVSRLEHCLVGKWNPRSAREENLERLGWSMASAWGLKGKLGLARLGKGRVFLEFKFVEEARNVLASGKRSVGGIQMGLERWSPKVGCSTEGEARNEAWVRILGIPISLWVPTILRRVGEACGGFLGIDSQTERMEELEWARVLIKTNGDELPSTLEIGVEGEIYALSLWWEISPSLRKKQGDNQDWYGRQNGEVKGDGVTRAGMRMGEMSDAWPEVQRRSDDVMGGQVGGAGREEFEKRAHFGQETRPNSGSAGDGPSSYGPAEGPTCGPSEGWANDGLELLSHGLAITLGGSPGPSQTQHHDRGLSAKFCDAARLAYNLEMEFLGCREKDERRKQQSESPSSMADCALVEEASRYGSDSNSWGLRVAGSSHSSSIYLGRTPEEEFYDHSRVMRENLQEGNTLSLAVAGGSTVSGKGCWDLVEVNCAAIKVQNPEWNSVRAEP</sequence>
<dbReference type="EMBL" id="AM475550">
    <property type="protein sequence ID" value="CAN81595.1"/>
    <property type="molecule type" value="Genomic_DNA"/>
</dbReference>
<protein>
    <recommendedName>
        <fullName evidence="2">DUF4283 domain-containing protein</fullName>
    </recommendedName>
</protein>
<accession>A5BY97</accession>
<reference evidence="3" key="1">
    <citation type="journal article" date="2007" name="PLoS ONE">
        <title>The first genome sequence of an elite grapevine cultivar (Pinot noir Vitis vinifera L.): coping with a highly heterozygous genome.</title>
        <authorList>
            <person name="Velasco R."/>
            <person name="Zharkikh A."/>
            <person name="Troggio M."/>
            <person name="Cartwright D.A."/>
            <person name="Cestaro A."/>
            <person name="Pruss D."/>
            <person name="Pindo M."/>
            <person name="FitzGerald L.M."/>
            <person name="Vezzulli S."/>
            <person name="Reid J."/>
            <person name="Malacarne G."/>
            <person name="Iliev D."/>
            <person name="Coppola G."/>
            <person name="Wardell B."/>
            <person name="Micheletti D."/>
            <person name="Macalma T."/>
            <person name="Facci M."/>
            <person name="Mitchell J.T."/>
            <person name="Perazzolli M."/>
            <person name="Eldredge G."/>
            <person name="Gatto P."/>
            <person name="Oyzerski R."/>
            <person name="Moretto M."/>
            <person name="Gutin N."/>
            <person name="Stefanini M."/>
            <person name="Chen Y."/>
            <person name="Segala C."/>
            <person name="Davenport C."/>
            <person name="Dematte L."/>
            <person name="Mraz A."/>
            <person name="Battilana J."/>
            <person name="Stormo K."/>
            <person name="Costa F."/>
            <person name="Tao Q."/>
            <person name="Si-Ammour A."/>
            <person name="Harkins T."/>
            <person name="Lackey A."/>
            <person name="Perbost C."/>
            <person name="Taillon B."/>
            <person name="Stella A."/>
            <person name="Solovyev V."/>
            <person name="Fawcett J.A."/>
            <person name="Sterck L."/>
            <person name="Vandepoele K."/>
            <person name="Grando S.M."/>
            <person name="Toppo S."/>
            <person name="Moser C."/>
            <person name="Lanchbury J."/>
            <person name="Bogden R."/>
            <person name="Skolnick M."/>
            <person name="Sgaramella V."/>
            <person name="Bhatnagar S.K."/>
            <person name="Fontana P."/>
            <person name="Gutin A."/>
            <person name="Van de Peer Y."/>
            <person name="Salamini F."/>
            <person name="Viola R."/>
        </authorList>
    </citation>
    <scope>NUCLEOTIDE SEQUENCE</scope>
</reference>
<dbReference type="InterPro" id="IPR025558">
    <property type="entry name" value="DUF4283"/>
</dbReference>